<feature type="region of interest" description="Disordered" evidence="3">
    <location>
        <begin position="2575"/>
        <end position="2642"/>
    </location>
</feature>
<keyword evidence="1" id="KW-0677">Repeat</keyword>
<feature type="region of interest" description="Disordered" evidence="3">
    <location>
        <begin position="4349"/>
        <end position="4376"/>
    </location>
</feature>
<dbReference type="SUPFAM" id="SSF48452">
    <property type="entry name" value="TPR-like"/>
    <property type="match status" value="2"/>
</dbReference>
<keyword evidence="9" id="KW-0255">Endonuclease</keyword>
<dbReference type="PROSITE" id="PS50878">
    <property type="entry name" value="RT_POL"/>
    <property type="match status" value="1"/>
</dbReference>
<dbReference type="InterPro" id="IPR013087">
    <property type="entry name" value="Znf_C2H2_type"/>
</dbReference>
<evidence type="ECO:0000256" key="1">
    <source>
        <dbReference type="ARBA" id="ARBA00022737"/>
    </source>
</evidence>
<dbReference type="PROSITE" id="PS50235">
    <property type="entry name" value="USP_3"/>
    <property type="match status" value="1"/>
</dbReference>
<dbReference type="SMART" id="SM00028">
    <property type="entry name" value="TPR"/>
    <property type="match status" value="4"/>
</dbReference>
<feature type="domain" description="Reverse transcriptase" evidence="6">
    <location>
        <begin position="1507"/>
        <end position="1817"/>
    </location>
</feature>
<dbReference type="InterPro" id="IPR019734">
    <property type="entry name" value="TPR_rpt"/>
</dbReference>
<keyword evidence="4" id="KW-1133">Transmembrane helix</keyword>
<dbReference type="EMBL" id="CAMXCT020003203">
    <property type="protein sequence ID" value="CAL1156402.1"/>
    <property type="molecule type" value="Genomic_DNA"/>
</dbReference>
<keyword evidence="9" id="KW-0540">Nuclease</keyword>
<dbReference type="GO" id="GO:0030544">
    <property type="term" value="F:Hsp70 protein binding"/>
    <property type="evidence" value="ECO:0007669"/>
    <property type="project" value="TreeGrafter"/>
</dbReference>
<accession>A0A9P1GAD1</accession>
<feature type="region of interest" description="Disordered" evidence="3">
    <location>
        <begin position="2683"/>
        <end position="2859"/>
    </location>
</feature>
<dbReference type="InterPro" id="IPR028889">
    <property type="entry name" value="USP"/>
</dbReference>
<dbReference type="GO" id="GO:0004519">
    <property type="term" value="F:endonuclease activity"/>
    <property type="evidence" value="ECO:0007669"/>
    <property type="project" value="UniProtKB-KW"/>
</dbReference>
<keyword evidence="9" id="KW-0378">Hydrolase</keyword>
<feature type="transmembrane region" description="Helical" evidence="4">
    <location>
        <begin position="952"/>
        <end position="972"/>
    </location>
</feature>
<organism evidence="7">
    <name type="scientific">Cladocopium goreaui</name>
    <dbReference type="NCBI Taxonomy" id="2562237"/>
    <lineage>
        <taxon>Eukaryota</taxon>
        <taxon>Sar</taxon>
        <taxon>Alveolata</taxon>
        <taxon>Dinophyceae</taxon>
        <taxon>Suessiales</taxon>
        <taxon>Symbiodiniaceae</taxon>
        <taxon>Cladocopium</taxon>
    </lineage>
</organism>
<protein>
    <submittedName>
        <fullName evidence="9">tRNA-splicing endonuclease subunit Sen54 N-terminal domain-containing protein</fullName>
    </submittedName>
</protein>
<feature type="compositionally biased region" description="Gly residues" evidence="3">
    <location>
        <begin position="4349"/>
        <end position="4359"/>
    </location>
</feature>
<evidence type="ECO:0000256" key="3">
    <source>
        <dbReference type="SAM" id="MobiDB-lite"/>
    </source>
</evidence>
<keyword evidence="2" id="KW-0802">TPR repeat</keyword>
<dbReference type="InterPro" id="IPR038765">
    <property type="entry name" value="Papain-like_cys_pep_sf"/>
</dbReference>
<dbReference type="InterPro" id="IPR036691">
    <property type="entry name" value="Endo/exonu/phosph_ase_sf"/>
</dbReference>
<dbReference type="EMBL" id="CAMXCT030003203">
    <property type="protein sequence ID" value="CAL4790339.1"/>
    <property type="molecule type" value="Genomic_DNA"/>
</dbReference>
<dbReference type="InterPro" id="IPR043502">
    <property type="entry name" value="DNA/RNA_pol_sf"/>
</dbReference>
<dbReference type="PANTHER" id="PTHR45883:SF2">
    <property type="entry name" value="HSC70-INTERACTING PROTEIN"/>
    <property type="match status" value="1"/>
</dbReference>
<gene>
    <name evidence="7" type="ORF">C1SCF055_LOCUS28927</name>
</gene>
<keyword evidence="4" id="KW-0472">Membrane</keyword>
<evidence type="ECO:0000313" key="8">
    <source>
        <dbReference type="EMBL" id="CAL1156402.1"/>
    </source>
</evidence>
<evidence type="ECO:0000256" key="4">
    <source>
        <dbReference type="SAM" id="Phobius"/>
    </source>
</evidence>
<feature type="compositionally biased region" description="Low complexity" evidence="3">
    <location>
        <begin position="4367"/>
        <end position="4376"/>
    </location>
</feature>
<feature type="domain" description="USP" evidence="5">
    <location>
        <begin position="2877"/>
        <end position="3157"/>
    </location>
</feature>
<reference evidence="8" key="2">
    <citation type="submission" date="2024-04" db="EMBL/GenBank/DDBJ databases">
        <authorList>
            <person name="Chen Y."/>
            <person name="Shah S."/>
            <person name="Dougan E. K."/>
            <person name="Thang M."/>
            <person name="Chan C."/>
        </authorList>
    </citation>
    <scope>NUCLEOTIDE SEQUENCE [LARGE SCALE GENOMIC DNA]</scope>
</reference>
<feature type="compositionally biased region" description="Low complexity" evidence="3">
    <location>
        <begin position="2589"/>
        <end position="2610"/>
    </location>
</feature>
<evidence type="ECO:0000313" key="9">
    <source>
        <dbReference type="EMBL" id="CAL4790339.1"/>
    </source>
</evidence>
<evidence type="ECO:0000313" key="7">
    <source>
        <dbReference type="EMBL" id="CAI4003027.1"/>
    </source>
</evidence>
<dbReference type="SUPFAM" id="SSF56672">
    <property type="entry name" value="DNA/RNA polymerases"/>
    <property type="match status" value="1"/>
</dbReference>
<feature type="transmembrane region" description="Helical" evidence="4">
    <location>
        <begin position="979"/>
        <end position="998"/>
    </location>
</feature>
<dbReference type="SUPFAM" id="SSF56219">
    <property type="entry name" value="DNase I-like"/>
    <property type="match status" value="2"/>
</dbReference>
<evidence type="ECO:0000256" key="2">
    <source>
        <dbReference type="ARBA" id="ARBA00022803"/>
    </source>
</evidence>
<dbReference type="Gene3D" id="3.60.10.10">
    <property type="entry name" value="Endonuclease/exonuclease/phosphatase"/>
    <property type="match status" value="1"/>
</dbReference>
<reference evidence="7" key="1">
    <citation type="submission" date="2022-10" db="EMBL/GenBank/DDBJ databases">
        <authorList>
            <person name="Chen Y."/>
            <person name="Dougan E. K."/>
            <person name="Chan C."/>
            <person name="Rhodes N."/>
            <person name="Thang M."/>
        </authorList>
    </citation>
    <scope>NUCLEOTIDE SEQUENCE</scope>
</reference>
<dbReference type="InterPro" id="IPR011990">
    <property type="entry name" value="TPR-like_helical_dom_sf"/>
</dbReference>
<dbReference type="Proteomes" id="UP001152797">
    <property type="component" value="Unassembled WGS sequence"/>
</dbReference>
<feature type="region of interest" description="Disordered" evidence="3">
    <location>
        <begin position="1097"/>
        <end position="1120"/>
    </location>
</feature>
<keyword evidence="10" id="KW-1185">Reference proteome</keyword>
<dbReference type="Gene3D" id="3.90.70.10">
    <property type="entry name" value="Cysteine proteinases"/>
    <property type="match status" value="1"/>
</dbReference>
<name>A0A9P1GAD1_9DINO</name>
<evidence type="ECO:0000259" key="5">
    <source>
        <dbReference type="PROSITE" id="PS50235"/>
    </source>
</evidence>
<dbReference type="SUPFAM" id="SSF54001">
    <property type="entry name" value="Cysteine proteinases"/>
    <property type="match status" value="2"/>
</dbReference>
<dbReference type="Pfam" id="PF00078">
    <property type="entry name" value="RVT_1"/>
    <property type="match status" value="1"/>
</dbReference>
<evidence type="ECO:0000259" key="6">
    <source>
        <dbReference type="PROSITE" id="PS50878"/>
    </source>
</evidence>
<dbReference type="Gene3D" id="1.25.40.10">
    <property type="entry name" value="Tetratricopeptide repeat domain"/>
    <property type="match status" value="2"/>
</dbReference>
<keyword evidence="4" id="KW-0812">Transmembrane</keyword>
<dbReference type="InterPro" id="IPR000477">
    <property type="entry name" value="RT_dom"/>
</dbReference>
<evidence type="ECO:0000313" key="10">
    <source>
        <dbReference type="Proteomes" id="UP001152797"/>
    </source>
</evidence>
<dbReference type="OrthoDB" id="406030at2759"/>
<comment type="caution">
    <text evidence="7">The sequence shown here is derived from an EMBL/GenBank/DDBJ whole genome shotgun (WGS) entry which is preliminary data.</text>
</comment>
<proteinExistence type="predicted"/>
<dbReference type="EMBL" id="CAMXCT010003203">
    <property type="protein sequence ID" value="CAI4003027.1"/>
    <property type="molecule type" value="Genomic_DNA"/>
</dbReference>
<dbReference type="PANTHER" id="PTHR45883">
    <property type="entry name" value="HSC70-INTERACTING PROTEIN"/>
    <property type="match status" value="1"/>
</dbReference>
<sequence length="4433" mass="495013">MMSRIPLAKHLTWQGALNFFNGQCTPTGDGKYMSFNKPVDSHPDCSAQGAVDVGEGADVAYEERYYMQFYNDNGCRNPYQVTSTSTFQYNKYQWRVYRGSQHCLDYVDASERDPNFTAAVINSDVNNFKLMCGNMDGLGNGVLVRRHQGSVCSGISQDAVYWRDLFFPMNLYMLQDFFNGECVAWGNMFVKFDKPWNSLHYPDCSQNACKSGYCSGGRLQQEYTGASPYTGDIRTPMTQAQTIPSNAEVEQKFIVEPLSETLSKTSPLLSSFDRLYKWQRQKQSLVVWTFKTGFMKAHEGLRVAKPKARKWDSKDKGAKITKCDAEDAWSFLRDSPRRQSISTNLREQCEQCDAQVALRTQLLDFYNEMKDVREATRTQIRKIPFTAATRACRAARKARKRRPSLTSRFVKMDEPEPLAPDVELTEEEQEEQTLLLEDAVDLSEAGDLPGALKKLTAAICKGSASCLMYCRRAEVLLRLKRPHASIHDCAAGLALKSDSAKAFKIRARAHAQLENWKEAHADFRESLSIDFDEAIEEETKMVESKLARKDLQRWEVVGGAEKGGVVVRQGVELKSSEASCRLSTGAIVEELELVGERLRYRRLSGTGPDEGWISISLKDKVLACRLSSETVDSVDVEANQDEPPFPEMAPEHVQELDDQALDKQQELKAASAELAEEQNFEQAMNKLTEAIAIGCATALMYGRRAELLMRLNRPRAALQDCGRALELNPDSGKAYKTRARANAKLKHWAAAHADFQEGLKIDYDDATYEESLSVAAKMKEITAVATARRVKEEADKERKQAKKLHAREQELREQRARQQHEQQKAEADAARAKEEQAAAAKAQVLNDPLLRGLHQRAKKNGFLDVNGSLLALGSWQQSNRVGSWFFLTGLVVQVTAGVGVLSDRPYLDLTDSIWDFCTPATDNQTIAFRGTTPGDCSSWLCFLLSSNNKQNWGWAPLNLLACNFLGFCIALVQTGSFNCWCVIAIFSFAALVAIQSLIPTLTKVFAATTLTCTVSALPKPCSSAYLERASTDKQPGGKPGPKSRRQLSFWFCTCALLAWHAFIHMEADRSEGYIPSMGDVGTSYNWTDHLTSYADVKQHGTQPPMRNRAQITPKPKPHPKVVKRSLHRAQRRAQAQGMTWYRGRCMLPDDFLRMGMKPITAVLTPLKPPDVTHCHSHNAPKKRLLCAAWNGGGLANHRLDELKLWLHTQRIQVAVISETRWSFQSTWSDTAWHHVHSSDPSNRGSGVLILIAKSLCSAANLRWNELVPGRLVHVRLMMSTRNIDILGCYQHVFTRDPTCLQKRETFWKALDSLLMQLPNRNTMALLGDMNCSLPQSQGICSTACFRWQSKMVPGTIHPDANRFLGLMKQHGLVALNTWDSSQGPSYASISGVSRIDYICTRKQLADGKARDTQFAYHLRRMKFEELLQEERSLLIAFVRDTWRGDPLPMPAPGPPTGVPFTIQDLVAALKLIPTGKAVAAPCAPGPTWNSTADMIAPVLYAILNRWWSHDTPWIPVSWRSGWLQLIPKPNKPPVRPANLRPLAMMCPLGKAVMGLLIQMASRQADDEFRRWPIWAFMAHRSTQDPLAKVALHCRAARQLVLSQRSTPHSRAMQTHRMPICGGLQVFIDLERAFDSVNRVKLFQKLSTLGIDCNITRILHCWHVDTAYFVSHDGESVPVQVQKGLRQGCKGAPFLWNSLMVLMLHELQTHLPYTWICDHLTIYADDCHIGGLFTNGTELDFLLRAIGILFTTLHEFDLKLNPQKSAAILALHGPKSRQTRAKLLHRDHSGVKIKIPMPNDTHMLIPMQTQTTYLGCIMGYGQFEDSTTWHRVKLAWIGFQRLRKWLCSNHLFPLRHRYRLWRACIVPIMTYGVFAVGTTPKGIQHMLTQLGKMTRLIARDHAHHTGHTNEFVYSHFSLPRPADVLTTAADSLLQPVAQRQLIMRDNDIARRLDWHHLLTISQLIETAQATLLTLRAETALSGEVRGTEFAYHCQMCQFGTNDTSAFRRHCTTMHGVKMFRTHDTTLALHATAGLPQSKHCNFIFSTWRSFRIHIERGCQAIHLGPPPCAGANIRMPPRHETSGSGHALRGTHLLTTADLALLRSKPWGDRVLKLIADDALERLEHEHEACQFLSRCCFLCGLQVHRAQDAQLHFKTEHAEYWTHVPQKAIVLTNLHSDTPCVHCGSPFRTHTCLVWTQISIMILHGGGLTLSDADMQPELVQRCDICHEVFPDAARLTQHLQQQHRLAGISFNAARDCLDAQAACAHCGAPHASLESLRSHICQGRCPMFNPMATSETKPITQAMFDICIQGELFQQLRAPMTRLHLTLRCLHCPQVYKRACDLANHLMSNHSRLWRQAQGLTLLLVELVFARHGCQCNPQINQIRNNHICLPLRQIAMAFCRMDPAPFMPVQITEQALIQVAHPSIPRDKRFILTQLLANRDFRALWTQPEALDMLRNACVLCGQTIQTGMLNRHLHEAHLTGHQFVEFYSSTLLLLLHASLSTDYKCDLCLQIFNLPITDPDLIDNSRLELVQTHLRGNCPVALQCALILSTILNGGRLGDEWMGREFSCPNPRNIPVLDPPAGQVTQAAAESQAAEESQDGTAPSGRASRSRSARPRSNTASQVPASLGSAGPPSRAQLESDAKHRLFYPVLSARPGKCPPGTADGDSRVATTEAIEPFDHDLNAAPTPVPAPPAGPSQSNDEGFQEQAGGGPVPGLSRSQPDPGGHELALSAMGPDQKEPHCGQEEICADEQDAGAPDGADRGISRPDTGGPIPGPEHQSSTGHSPMEATAESAQQPPLRPDEGTDTLVSVAPGGHLPESPFDAAERAGEAGSTTPPVEPQEQRSWEIQEQGQEVTGELTPETIHALRVLVSHMTLRNDTNWCYANTTMYGLLWTLLSLNSCEAFSWGPHFKPLMQFIFASKDISLALIHFPWFVQLLETWGFTQAQQDCSEFVRAAILWLDSPEIDLKWERRFEHAGTTRCHDCSHACMPVILQFTPQLSTMDVCKLDDLLHHWHQANGMRAALLRAAPIVCIHVDRLTASETGQIEKSSCAIELDAETTIPVFNATGTDCEPVSYLPIAAASHQGLDQAGHYQALLKIQPTVLSAHPVQWLLTQDNQQPQACWEIPTGFRENLTVIWLIKADNIQVPFYVPPDIQESPVDLEAQILTLLLLIVLFGADIRGEGCGRPMASTEVPLPQWATDFIRDGTKQHGTRPALRLAHLSWSPTDSFVKKRSMKRAYARACRDGVCWYKGRLVHMQLRIQPRPLDFVACYQFCFAPTQARLQERKRWWDQFSALVGNIPNRHVLTIAGDFNCSLPAAPPHTGTPFTEADVQQVLESIPLTKAVAPGDLFHDEQELMQILNSFATILAMLSSYGFQINAAKSQILITMTGSSSSRVRQQLFVRQNGTDMLQIENEQHSFCIPIATSAKYLGAVISYTNFSDCTVQHRIRLAEIAFYRLRKWLTGKHGLALTDKMRLWHTCVKPIAHYGIFCTGLTTKGIHLLNTMTTKMLRRILHDHAFYTHHTNQQAFEHHDLDSPTLMLWRSADGLYKSVTQRCLTLRAHDMVHTLDWSCLLDVQALLMEHQWTGSQQSPLPLITIDKDFRSCTGNAQTPEAISCPLLADGDGKEHSAVVSLLLIYGAGRLTDSNVPCSPAMQCEICDQHMDSAEQLHLHLVNDHNLASARWNPSRDSIDGGSGCAHCGTIFSSLESLRSHIAQGRCRSFDPSLSCEPKQITELVKQALTQGGLTEALQNSHWRMQMHTVLARCSLPLSCAASTMMDDTAMTDSMDASQQVLAAFQQLAPLMGVKMDPDLNLQPNPNQPKRAKKDVVPARRMVKQEEGTINLQETILLMARILVRHDQALQEAQRETAFLFFFNNKAPTGSLKCLVAAAEQWHHQATQQPRPTPWQPLRQRLFQALLEDLLTRLTQLGESDPNSPLVKAAQMNNVLLPDMTCPFLEWDATQKKLKVGSKPPISLKKMVENVKELIEMNTEVSLVQSFHALPMTGETTPWKLTLSMRADREYWLLRAMCGSSIWVLMATSLKAHSLNQSTLAQQLTKQLLLDVLSHATLANPNNWCFANSALTSFMWCTLSLKDFDLGFWGKHCNALHEFVVNLETTMGNLSGETWFNDVLQCWGRQERTTAFGPISQHDAAEFIGSWLDQLGAQPCDMRWERRIEADGIAHKVDESSATLPLFLQFTEVLQQLPRCSLTDLFRRWHQLDGMRAALVQPSQAHLGSDQAGHYRHVTILWLVRGDKCELPEYADSTQDSTRPSAIEAMLALLPMTFAWALAVTRTRWWVARSVHFEPSQRRCLAGTDLFIRKGVGGIVDVGGGVDVGDEVGGEGQAGGAVGAEGDGKVEGAGDNEVNGNDVGDDVDGMIEAEEDHVGAFVGCGGTGYMADFMGVKRGACSKCKHCDVYLWRPVKLSS</sequence>
<dbReference type="PROSITE" id="PS00028">
    <property type="entry name" value="ZINC_FINGER_C2H2_1"/>
    <property type="match status" value="2"/>
</dbReference>
<feature type="region of interest" description="Disordered" evidence="3">
    <location>
        <begin position="790"/>
        <end position="838"/>
    </location>
</feature>
<dbReference type="SMART" id="SM00355">
    <property type="entry name" value="ZnF_C2H2"/>
    <property type="match status" value="7"/>
</dbReference>
<feature type="compositionally biased region" description="Basic and acidic residues" evidence="3">
    <location>
        <begin position="806"/>
        <end position="836"/>
    </location>
</feature>